<sequence>MKLTPTYLFKHSINILKYISYKIELIKFPVLKNMFRLSVIDLKVTLPENLTLCNPSILSTENGWKVIIRIHNTTIDKFGRNWTVHGPNLINKIWKINFDNNFAIQSSFEVSPELTNISAQLVQSGFEDGRIFKHGNNTYILSTTCNLELKVNTMILGQLEGKIHKIIKYITANNLNSTEKNWMPVVTTNLETEMAVIYSLHPLKIFNINTLEFIHANEYPIFNELERFSGSSQLVQYEDGYLAVIHKRNYAKHGGKFYIHKFIKFSKDLQIKKISKSFFLEKRQSVEFCGGMAIKNHRIVLSFGSMDKKAKLLEMKLAQVEKLFNEK</sequence>
<evidence type="ECO:0000313" key="2">
    <source>
        <dbReference type="Proteomes" id="UP000292424"/>
    </source>
</evidence>
<dbReference type="OrthoDB" id="5354021at2"/>
<accession>A0A5P2FXR9</accession>
<reference evidence="1 2" key="1">
    <citation type="submission" date="2019-09" db="EMBL/GenBank/DDBJ databases">
        <title>Complete genome sequence of Arachidicoccus sp. B3-10 isolated from apple orchard soil.</title>
        <authorList>
            <person name="Kim H.S."/>
            <person name="Han K.-I."/>
            <person name="Suh M.K."/>
            <person name="Lee K.C."/>
            <person name="Eom M.K."/>
            <person name="Kim J.-S."/>
            <person name="Kang S.W."/>
            <person name="Sin Y."/>
            <person name="Lee J.-S."/>
        </authorList>
    </citation>
    <scope>NUCLEOTIDE SEQUENCE [LARGE SCALE GENOMIC DNA]</scope>
    <source>
        <strain evidence="1 2">B3-10</strain>
    </source>
</reference>
<evidence type="ECO:0000313" key="1">
    <source>
        <dbReference type="EMBL" id="QES87995.1"/>
    </source>
</evidence>
<protein>
    <submittedName>
        <fullName evidence="1">Uncharacterized protein</fullName>
    </submittedName>
</protein>
<dbReference type="Proteomes" id="UP000292424">
    <property type="component" value="Chromosome"/>
</dbReference>
<gene>
    <name evidence="1" type="ORF">E0W69_004715</name>
</gene>
<dbReference type="EMBL" id="CP044016">
    <property type="protein sequence ID" value="QES87995.1"/>
    <property type="molecule type" value="Genomic_DNA"/>
</dbReference>
<dbReference type="KEGG" id="arac:E0W69_004715"/>
<dbReference type="AlphaFoldDB" id="A0A5P2FXR9"/>
<organism evidence="1 2">
    <name type="scientific">Rhizosphaericola mali</name>
    <dbReference type="NCBI Taxonomy" id="2545455"/>
    <lineage>
        <taxon>Bacteria</taxon>
        <taxon>Pseudomonadati</taxon>
        <taxon>Bacteroidota</taxon>
        <taxon>Chitinophagia</taxon>
        <taxon>Chitinophagales</taxon>
        <taxon>Chitinophagaceae</taxon>
        <taxon>Rhizosphaericola</taxon>
    </lineage>
</organism>
<dbReference type="RefSeq" id="WP_131328882.1">
    <property type="nucleotide sequence ID" value="NZ_CP044016.1"/>
</dbReference>
<keyword evidence="2" id="KW-1185">Reference proteome</keyword>
<dbReference type="InterPro" id="IPR023296">
    <property type="entry name" value="Glyco_hydro_beta-prop_sf"/>
</dbReference>
<name>A0A5P2FXR9_9BACT</name>
<dbReference type="Gene3D" id="2.115.10.20">
    <property type="entry name" value="Glycosyl hydrolase domain, family 43"/>
    <property type="match status" value="1"/>
</dbReference>
<proteinExistence type="predicted"/>